<gene>
    <name evidence="3" type="ORF">Pla123a_39720</name>
</gene>
<sequence>MTGSPAYCRPAAYRAFVRELDAAQSPLGLFRAASAIALHARPDASIDADCAVVQKLADAVCSRVRSRSDQALLAHLHDVLFEVAGFRGNTTDFYNPANSYLTDVLRSRRGIPISLTLVYRTIASLVGLRVEGVNAPGHFLAAVTVHEGVGEHSLFVDAFHGGALLNEHETIELISGATGRQERATPATLAIASPTDWLLRSLRNLQGVFAHRGQLRDQLAMQELQAALE</sequence>
<feature type="domain" description="Protein SirB1 N-terminal" evidence="2">
    <location>
        <begin position="53"/>
        <end position="203"/>
    </location>
</feature>
<dbReference type="OrthoDB" id="232498at2"/>
<comment type="similarity">
    <text evidence="1">Belongs to the UPF0162 family.</text>
</comment>
<protein>
    <recommendedName>
        <fullName evidence="2">Protein SirB1 N-terminal domain-containing protein</fullName>
    </recommendedName>
</protein>
<dbReference type="Pfam" id="PF13369">
    <property type="entry name" value="Transglut_core2"/>
    <property type="match status" value="1"/>
</dbReference>
<evidence type="ECO:0000313" key="4">
    <source>
        <dbReference type="Proteomes" id="UP000318478"/>
    </source>
</evidence>
<proteinExistence type="inferred from homology"/>
<dbReference type="AlphaFoldDB" id="A0A5C5YAF0"/>
<dbReference type="RefSeq" id="WP_146590173.1">
    <property type="nucleotide sequence ID" value="NZ_SJPO01000011.1"/>
</dbReference>
<reference evidence="3 4" key="1">
    <citation type="submission" date="2019-02" db="EMBL/GenBank/DDBJ databases">
        <title>Deep-cultivation of Planctomycetes and their phenomic and genomic characterization uncovers novel biology.</title>
        <authorList>
            <person name="Wiegand S."/>
            <person name="Jogler M."/>
            <person name="Boedeker C."/>
            <person name="Pinto D."/>
            <person name="Vollmers J."/>
            <person name="Rivas-Marin E."/>
            <person name="Kohn T."/>
            <person name="Peeters S.H."/>
            <person name="Heuer A."/>
            <person name="Rast P."/>
            <person name="Oberbeckmann S."/>
            <person name="Bunk B."/>
            <person name="Jeske O."/>
            <person name="Meyerdierks A."/>
            <person name="Storesund J.E."/>
            <person name="Kallscheuer N."/>
            <person name="Luecker S."/>
            <person name="Lage O.M."/>
            <person name="Pohl T."/>
            <person name="Merkel B.J."/>
            <person name="Hornburger P."/>
            <person name="Mueller R.-W."/>
            <person name="Bruemmer F."/>
            <person name="Labrenz M."/>
            <person name="Spormann A.M."/>
            <person name="Op Den Camp H."/>
            <person name="Overmann J."/>
            <person name="Amann R."/>
            <person name="Jetten M.S.M."/>
            <person name="Mascher T."/>
            <person name="Medema M.H."/>
            <person name="Devos D.P."/>
            <person name="Kaster A.-K."/>
            <person name="Ovreas L."/>
            <person name="Rohde M."/>
            <person name="Galperin M.Y."/>
            <person name="Jogler C."/>
        </authorList>
    </citation>
    <scope>NUCLEOTIDE SEQUENCE [LARGE SCALE GENOMIC DNA]</scope>
    <source>
        <strain evidence="3 4">Pla123a</strain>
    </source>
</reference>
<name>A0A5C5YAF0_9BACT</name>
<dbReference type="PANTHER" id="PTHR31350">
    <property type="entry name" value="SI:DKEY-261L7.2"/>
    <property type="match status" value="1"/>
</dbReference>
<organism evidence="3 4">
    <name type="scientific">Posidoniimonas polymericola</name>
    <dbReference type="NCBI Taxonomy" id="2528002"/>
    <lineage>
        <taxon>Bacteria</taxon>
        <taxon>Pseudomonadati</taxon>
        <taxon>Planctomycetota</taxon>
        <taxon>Planctomycetia</taxon>
        <taxon>Pirellulales</taxon>
        <taxon>Lacipirellulaceae</taxon>
        <taxon>Posidoniimonas</taxon>
    </lineage>
</organism>
<dbReference type="InterPro" id="IPR032698">
    <property type="entry name" value="SirB1_N"/>
</dbReference>
<dbReference type="Proteomes" id="UP000318478">
    <property type="component" value="Unassembled WGS sequence"/>
</dbReference>
<comment type="caution">
    <text evidence="3">The sequence shown here is derived from an EMBL/GenBank/DDBJ whole genome shotgun (WGS) entry which is preliminary data.</text>
</comment>
<evidence type="ECO:0000259" key="2">
    <source>
        <dbReference type="Pfam" id="PF13369"/>
    </source>
</evidence>
<dbReference type="PANTHER" id="PTHR31350:SF21">
    <property type="entry name" value="F-BOX ONLY PROTEIN 21"/>
    <property type="match status" value="1"/>
</dbReference>
<evidence type="ECO:0000313" key="3">
    <source>
        <dbReference type="EMBL" id="TWT72676.1"/>
    </source>
</evidence>
<evidence type="ECO:0000256" key="1">
    <source>
        <dbReference type="ARBA" id="ARBA00007100"/>
    </source>
</evidence>
<dbReference type="EMBL" id="SJPO01000011">
    <property type="protein sequence ID" value="TWT72676.1"/>
    <property type="molecule type" value="Genomic_DNA"/>
</dbReference>
<keyword evidence="4" id="KW-1185">Reference proteome</keyword>
<accession>A0A5C5YAF0</accession>